<keyword evidence="1" id="KW-1133">Transmembrane helix</keyword>
<evidence type="ECO:0008006" key="4">
    <source>
        <dbReference type="Google" id="ProtNLM"/>
    </source>
</evidence>
<reference evidence="2 3" key="1">
    <citation type="journal article" date="2018" name="Mol. Plant Microbe Interact.">
        <title>Taxonomically Different Co-Microsymbionts of a Relict Legume, Oxytropis popoviana, Have Complementary Sets of Symbiotic Genes and Together Increase the Efficiency of Plant Nodulation.</title>
        <authorList>
            <person name="Safronova V."/>
            <person name="Belimov A."/>
            <person name="Sazanova A."/>
            <person name="Chirak E."/>
            <person name="Verkhozina A."/>
            <person name="Kuznetsova I."/>
            <person name="Andronov E."/>
            <person name="Puhalsky J."/>
            <person name="Tikhonovich I."/>
        </authorList>
    </citation>
    <scope>NUCLEOTIDE SEQUENCE [LARGE SCALE GENOMIC DNA]</scope>
    <source>
        <strain evidence="2 3">Opo-235</strain>
    </source>
</reference>
<dbReference type="EMBL" id="QKOD01000015">
    <property type="protein sequence ID" value="RNJ41802.1"/>
    <property type="molecule type" value="Genomic_DNA"/>
</dbReference>
<evidence type="ECO:0000256" key="1">
    <source>
        <dbReference type="SAM" id="Phobius"/>
    </source>
</evidence>
<dbReference type="Gene3D" id="3.30.2010.10">
    <property type="entry name" value="Metalloproteases ('zincins'), catalytic domain"/>
    <property type="match status" value="1"/>
</dbReference>
<organism evidence="2 3">
    <name type="scientific">Mesorhizobium japonicum</name>
    <dbReference type="NCBI Taxonomy" id="2066070"/>
    <lineage>
        <taxon>Bacteria</taxon>
        <taxon>Pseudomonadati</taxon>
        <taxon>Pseudomonadota</taxon>
        <taxon>Alphaproteobacteria</taxon>
        <taxon>Hyphomicrobiales</taxon>
        <taxon>Phyllobacteriaceae</taxon>
        <taxon>Mesorhizobium</taxon>
    </lineage>
</organism>
<feature type="transmembrane region" description="Helical" evidence="1">
    <location>
        <begin position="388"/>
        <end position="408"/>
    </location>
</feature>
<accession>A0A3M9X242</accession>
<proteinExistence type="predicted"/>
<sequence>MFGVILPIFGLIAPIFTVHQAVVEIYRLTRRLAALRGRDLPQVEQINFEGHAFLIAGTIITFLALVAFAVCFARSMMRDRTPGTLPDSPGDRGFRPIPARLLANVEAKVTPLWRDMGSGRPPALVCFASTSSAACVTEVGGIQAIALSTGLIDQLLKGDERLAQVILLHEMAHLVGGDVGSFRRLTAFVEAFRWIFLIYLVTTGLAFAISIPAETFNLAGIEERSPSLPAFLTRTARDLIFAYISMLLVLRYVALLIMLTELRADLRAAMTLGSFSTFASTVRAASGFRPSSRLHLVQSWIGTKVAHLTAGERLDLLERPSRLFTPKYRYFAASIGLCIFLIVDGSLAFSGFDWVLQAGIIATVAGLNAITIAMLLANDVSGLRRIALPRLLAIATMVVTANLLFLFLPSDVVGTTDTVIARSPIRTSHTLRARFWANGILLRQSPRSTRCSTGAPLYGLVQFWRRFGAVHGCRAAGGAPSLEPGEDSSRRA</sequence>
<keyword evidence="1" id="KW-0812">Transmembrane</keyword>
<dbReference type="AlphaFoldDB" id="A0A3M9X242"/>
<feature type="transmembrane region" description="Helical" evidence="1">
    <location>
        <begin position="328"/>
        <end position="349"/>
    </location>
</feature>
<evidence type="ECO:0000313" key="2">
    <source>
        <dbReference type="EMBL" id="RNJ41802.1"/>
    </source>
</evidence>
<gene>
    <name evidence="2" type="ORF">DNR46_31880</name>
</gene>
<feature type="transmembrane region" description="Helical" evidence="1">
    <location>
        <begin position="240"/>
        <end position="260"/>
    </location>
</feature>
<feature type="transmembrane region" description="Helical" evidence="1">
    <location>
        <begin position="52"/>
        <end position="73"/>
    </location>
</feature>
<feature type="transmembrane region" description="Helical" evidence="1">
    <location>
        <begin position="355"/>
        <end position="376"/>
    </location>
</feature>
<feature type="transmembrane region" description="Helical" evidence="1">
    <location>
        <begin position="191"/>
        <end position="211"/>
    </location>
</feature>
<protein>
    <recommendedName>
        <fullName evidence="4">Peptidase M48 domain-containing protein</fullName>
    </recommendedName>
</protein>
<dbReference type="RefSeq" id="WP_123170089.1">
    <property type="nucleotide sequence ID" value="NZ_QKOD01000015.1"/>
</dbReference>
<keyword evidence="1" id="KW-0472">Membrane</keyword>
<evidence type="ECO:0000313" key="3">
    <source>
        <dbReference type="Proteomes" id="UP000275436"/>
    </source>
</evidence>
<name>A0A3M9X242_9HYPH</name>
<dbReference type="Proteomes" id="UP000275436">
    <property type="component" value="Unassembled WGS sequence"/>
</dbReference>
<comment type="caution">
    <text evidence="2">The sequence shown here is derived from an EMBL/GenBank/DDBJ whole genome shotgun (WGS) entry which is preliminary data.</text>
</comment>